<dbReference type="GO" id="GO:0004765">
    <property type="term" value="F:shikimate kinase activity"/>
    <property type="evidence" value="ECO:0007669"/>
    <property type="project" value="UniProtKB-UniRule"/>
</dbReference>
<dbReference type="EC" id="2.7.1.71" evidence="7"/>
<comment type="caution">
    <text evidence="9">The sequence shown here is derived from an EMBL/GenBank/DDBJ whole genome shotgun (WGS) entry which is preliminary data.</text>
</comment>
<comment type="similarity">
    <text evidence="7">Belongs to the shikimate kinase family.</text>
</comment>
<comment type="cofactor">
    <cofactor evidence="7">
        <name>Mg(2+)</name>
        <dbReference type="ChEBI" id="CHEBI:18420"/>
    </cofactor>
    <text evidence="7">Binds 1 Mg(2+) ion per subunit.</text>
</comment>
<dbReference type="RefSeq" id="WP_269331790.1">
    <property type="nucleotide sequence ID" value="NZ_JAMZFT010000001.1"/>
</dbReference>
<dbReference type="PANTHER" id="PTHR21087:SF16">
    <property type="entry name" value="SHIKIMATE KINASE 1, CHLOROPLASTIC"/>
    <property type="match status" value="1"/>
</dbReference>
<keyword evidence="1 7" id="KW-0028">Amino-acid biosynthesis</keyword>
<keyword evidence="7" id="KW-0479">Metal-binding</keyword>
<dbReference type="CDD" id="cd00464">
    <property type="entry name" value="SK"/>
    <property type="match status" value="1"/>
</dbReference>
<gene>
    <name evidence="7" type="primary">aroK</name>
    <name evidence="9" type="ORF">NJQ99_05520</name>
</gene>
<feature type="binding site" evidence="7">
    <location>
        <position position="140"/>
    </location>
    <ligand>
        <name>Mg(2+)</name>
        <dbReference type="ChEBI" id="CHEBI:18420"/>
    </ligand>
</feature>
<keyword evidence="10" id="KW-1185">Reference proteome</keyword>
<keyword evidence="3 7" id="KW-0547">Nucleotide-binding</keyword>
<comment type="caution">
    <text evidence="7">Lacks conserved residue(s) required for the propagation of feature annotation.</text>
</comment>
<dbReference type="InterPro" id="IPR010982">
    <property type="entry name" value="Lambda_DNA-bd_dom_sf"/>
</dbReference>
<feature type="binding site" evidence="7">
    <location>
        <position position="244"/>
    </location>
    <ligand>
        <name>ATP</name>
        <dbReference type="ChEBI" id="CHEBI:30616"/>
    </ligand>
</feature>
<dbReference type="PRINTS" id="PR01100">
    <property type="entry name" value="SHIKIMTKNASE"/>
</dbReference>
<name>A0A9J6PA31_9PROT</name>
<keyword evidence="2 7" id="KW-0808">Transferase</keyword>
<evidence type="ECO:0000256" key="6">
    <source>
        <dbReference type="ARBA" id="ARBA00023141"/>
    </source>
</evidence>
<comment type="pathway">
    <text evidence="7">Metabolic intermediate biosynthesis; chorismate biosynthesis; chorismate from D-erythrose 4-phosphate and phosphoenolpyruvate: step 5/7.</text>
</comment>
<feature type="binding site" evidence="7">
    <location>
        <position position="182"/>
    </location>
    <ligand>
        <name>substrate</name>
    </ligand>
</feature>
<feature type="binding site" evidence="7">
    <location>
        <begin position="136"/>
        <end position="141"/>
    </location>
    <ligand>
        <name>ATP</name>
        <dbReference type="ChEBI" id="CHEBI:30616"/>
    </ligand>
</feature>
<keyword evidence="4 7" id="KW-0418">Kinase</keyword>
<dbReference type="GO" id="GO:0009423">
    <property type="term" value="P:chorismate biosynthetic process"/>
    <property type="evidence" value="ECO:0007669"/>
    <property type="project" value="UniProtKB-UniRule"/>
</dbReference>
<dbReference type="InterPro" id="IPR001387">
    <property type="entry name" value="Cro/C1-type_HTH"/>
</dbReference>
<dbReference type="PANTHER" id="PTHR21087">
    <property type="entry name" value="SHIKIMATE KINASE"/>
    <property type="match status" value="1"/>
</dbReference>
<dbReference type="AlphaFoldDB" id="A0A9J6PA31"/>
<keyword evidence="5 7" id="KW-0067">ATP-binding</keyword>
<comment type="catalytic activity">
    <reaction evidence="7">
        <text>shikimate + ATP = 3-phosphoshikimate + ADP + H(+)</text>
        <dbReference type="Rhea" id="RHEA:13121"/>
        <dbReference type="ChEBI" id="CHEBI:15378"/>
        <dbReference type="ChEBI" id="CHEBI:30616"/>
        <dbReference type="ChEBI" id="CHEBI:36208"/>
        <dbReference type="ChEBI" id="CHEBI:145989"/>
        <dbReference type="ChEBI" id="CHEBI:456216"/>
        <dbReference type="EC" id="2.7.1.71"/>
    </reaction>
</comment>
<dbReference type="InterPro" id="IPR027417">
    <property type="entry name" value="P-loop_NTPase"/>
</dbReference>
<evidence type="ECO:0000256" key="2">
    <source>
        <dbReference type="ARBA" id="ARBA00022679"/>
    </source>
</evidence>
<dbReference type="InterPro" id="IPR000623">
    <property type="entry name" value="Shikimate_kinase/TSH1"/>
</dbReference>
<feature type="domain" description="HTH cro/C1-type" evidence="8">
    <location>
        <begin position="26"/>
        <end position="80"/>
    </location>
</feature>
<dbReference type="SUPFAM" id="SSF47413">
    <property type="entry name" value="lambda repressor-like DNA-binding domains"/>
    <property type="match status" value="1"/>
</dbReference>
<feature type="binding site" evidence="7">
    <location>
        <position position="205"/>
    </location>
    <ligand>
        <name>substrate</name>
    </ligand>
</feature>
<dbReference type="InterPro" id="IPR031322">
    <property type="entry name" value="Shikimate/glucono_kinase"/>
</dbReference>
<dbReference type="Pfam" id="PF01202">
    <property type="entry name" value="SKI"/>
    <property type="match status" value="1"/>
</dbReference>
<organism evidence="9 10">
    <name type="scientific">Futiania mangrovi</name>
    <dbReference type="NCBI Taxonomy" id="2959716"/>
    <lineage>
        <taxon>Bacteria</taxon>
        <taxon>Pseudomonadati</taxon>
        <taxon>Pseudomonadota</taxon>
        <taxon>Alphaproteobacteria</taxon>
        <taxon>Futianiales</taxon>
        <taxon>Futianiaceae</taxon>
        <taxon>Futiania</taxon>
    </lineage>
</organism>
<comment type="subunit">
    <text evidence="7">Monomer.</text>
</comment>
<evidence type="ECO:0000256" key="3">
    <source>
        <dbReference type="ARBA" id="ARBA00022741"/>
    </source>
</evidence>
<evidence type="ECO:0000256" key="7">
    <source>
        <dbReference type="HAMAP-Rule" id="MF_00109"/>
    </source>
</evidence>
<dbReference type="EMBL" id="JAMZFT010000001">
    <property type="protein sequence ID" value="MCP1335861.1"/>
    <property type="molecule type" value="Genomic_DNA"/>
</dbReference>
<keyword evidence="7" id="KW-0460">Magnesium</keyword>
<keyword evidence="6 7" id="KW-0057">Aromatic amino acid biosynthesis</keyword>
<dbReference type="Proteomes" id="UP001055804">
    <property type="component" value="Unassembled WGS sequence"/>
</dbReference>
<comment type="subcellular location">
    <subcellularLocation>
        <location evidence="7">Cytoplasm</location>
    </subcellularLocation>
</comment>
<reference evidence="9" key="1">
    <citation type="submission" date="2022-06" db="EMBL/GenBank/DDBJ databases">
        <title>Isolation and Genomics of Futiania mangrovii gen. nov., sp. nov., a Rare and Metabolically-versatile member in the Class Alphaproteobacteria.</title>
        <authorList>
            <person name="Liu L."/>
            <person name="Huang W.-C."/>
            <person name="Pan J."/>
            <person name="Li J."/>
            <person name="Huang Y."/>
            <person name="Du H."/>
            <person name="Liu Y."/>
            <person name="Li M."/>
        </authorList>
    </citation>
    <scope>NUCLEOTIDE SEQUENCE</scope>
    <source>
        <strain evidence="9">FT118</strain>
    </source>
</reference>
<dbReference type="SMART" id="SM00530">
    <property type="entry name" value="HTH_XRE"/>
    <property type="match status" value="1"/>
</dbReference>
<dbReference type="Gene3D" id="3.40.50.300">
    <property type="entry name" value="P-loop containing nucleotide triphosphate hydrolases"/>
    <property type="match status" value="1"/>
</dbReference>
<dbReference type="CDD" id="cd00093">
    <property type="entry name" value="HTH_XRE"/>
    <property type="match status" value="1"/>
</dbReference>
<keyword evidence="7" id="KW-0963">Cytoplasm</keyword>
<dbReference type="GO" id="GO:0000287">
    <property type="term" value="F:magnesium ion binding"/>
    <property type="evidence" value="ECO:0007669"/>
    <property type="project" value="UniProtKB-UniRule"/>
</dbReference>
<evidence type="ECO:0000256" key="1">
    <source>
        <dbReference type="ARBA" id="ARBA00022605"/>
    </source>
</evidence>
<dbReference type="NCBIfam" id="NF006015">
    <property type="entry name" value="PRK08154.1"/>
    <property type="match status" value="1"/>
</dbReference>
<dbReference type="GO" id="GO:0005829">
    <property type="term" value="C:cytosol"/>
    <property type="evidence" value="ECO:0007669"/>
    <property type="project" value="TreeGrafter"/>
</dbReference>
<evidence type="ECO:0000256" key="5">
    <source>
        <dbReference type="ARBA" id="ARBA00022840"/>
    </source>
</evidence>
<evidence type="ECO:0000259" key="8">
    <source>
        <dbReference type="PROSITE" id="PS50943"/>
    </source>
</evidence>
<dbReference type="GO" id="GO:0009073">
    <property type="term" value="P:aromatic amino acid family biosynthetic process"/>
    <property type="evidence" value="ECO:0007669"/>
    <property type="project" value="UniProtKB-KW"/>
</dbReference>
<dbReference type="Gene3D" id="1.10.260.40">
    <property type="entry name" value="lambda repressor-like DNA-binding domains"/>
    <property type="match status" value="1"/>
</dbReference>
<evidence type="ECO:0000256" key="4">
    <source>
        <dbReference type="ARBA" id="ARBA00022777"/>
    </source>
</evidence>
<proteinExistence type="inferred from homology"/>
<comment type="function">
    <text evidence="7">Catalyzes the specific phosphorylation of the 3-hydroxyl group of shikimic acid using ATP as a cosubstrate.</text>
</comment>
<dbReference type="SUPFAM" id="SSF52540">
    <property type="entry name" value="P-loop containing nucleoside triphosphate hydrolases"/>
    <property type="match status" value="1"/>
</dbReference>
<evidence type="ECO:0000313" key="10">
    <source>
        <dbReference type="Proteomes" id="UP001055804"/>
    </source>
</evidence>
<evidence type="ECO:0000313" key="9">
    <source>
        <dbReference type="EMBL" id="MCP1335861.1"/>
    </source>
</evidence>
<dbReference type="GO" id="GO:0003677">
    <property type="term" value="F:DNA binding"/>
    <property type="evidence" value="ECO:0007669"/>
    <property type="project" value="InterPro"/>
</dbReference>
<dbReference type="GO" id="GO:0008652">
    <property type="term" value="P:amino acid biosynthetic process"/>
    <property type="evidence" value="ECO:0007669"/>
    <property type="project" value="UniProtKB-KW"/>
</dbReference>
<protein>
    <recommendedName>
        <fullName evidence="7">Shikimate kinase</fullName>
        <shortName evidence="7">SK</shortName>
        <ecNumber evidence="7">2.7.1.71</ecNumber>
    </recommendedName>
</protein>
<dbReference type="GO" id="GO:0005524">
    <property type="term" value="F:ATP binding"/>
    <property type="evidence" value="ECO:0007669"/>
    <property type="project" value="UniProtKB-UniRule"/>
</dbReference>
<accession>A0A9J6PA31</accession>
<dbReference type="PROSITE" id="PS50943">
    <property type="entry name" value="HTH_CROC1"/>
    <property type="match status" value="1"/>
</dbReference>
<dbReference type="HAMAP" id="MF_00109">
    <property type="entry name" value="Shikimate_kinase"/>
    <property type="match status" value="1"/>
</dbReference>
<dbReference type="Pfam" id="PF01381">
    <property type="entry name" value="HTH_3"/>
    <property type="match status" value="1"/>
</dbReference>
<feature type="binding site" evidence="7">
    <location>
        <position position="263"/>
    </location>
    <ligand>
        <name>substrate</name>
    </ligand>
</feature>
<sequence length="301" mass="32550">MTAPSVRAGDGASDDAAFLALVGQRVRTARTRLSMSRKMLAQASGVSERYLAQLETGAGNISILLLRQVARATGRRLEDFVDESGGAGDAELLSLLDAVRQATPEERARLSAILTEMRRGGGGLKAGRFALIGLRGAGKSTLGRAVAERMGLPFVELNREIEAESGLAIAEIFSLYGQDGYRRLEQRCLKLVVARHRACVLAVAGGIVAEPETFEMLLDAFHTVWLRATPEEHMERVRAQGDRRPMAGNPSAMDELRAILDARERLYSRAEARLDTSHKSVEASAAELANLLEDLTEPAVA</sequence>